<feature type="transmembrane region" description="Helical" evidence="12">
    <location>
        <begin position="595"/>
        <end position="617"/>
    </location>
</feature>
<organism evidence="13 14">
    <name type="scientific">Linum tenue</name>
    <dbReference type="NCBI Taxonomy" id="586396"/>
    <lineage>
        <taxon>Eukaryota</taxon>
        <taxon>Viridiplantae</taxon>
        <taxon>Streptophyta</taxon>
        <taxon>Embryophyta</taxon>
        <taxon>Tracheophyta</taxon>
        <taxon>Spermatophyta</taxon>
        <taxon>Magnoliopsida</taxon>
        <taxon>eudicotyledons</taxon>
        <taxon>Gunneridae</taxon>
        <taxon>Pentapetalae</taxon>
        <taxon>rosids</taxon>
        <taxon>fabids</taxon>
        <taxon>Malpighiales</taxon>
        <taxon>Linaceae</taxon>
        <taxon>Linum</taxon>
    </lineage>
</organism>
<dbReference type="GO" id="GO:0005789">
    <property type="term" value="C:endoplasmic reticulum membrane"/>
    <property type="evidence" value="ECO:0007669"/>
    <property type="project" value="UniProtKB-SubCell"/>
</dbReference>
<comment type="subcellular location">
    <subcellularLocation>
        <location evidence="1">Cell membrane</location>
        <topology evidence="1">Single-pass membrane protein</topology>
    </subcellularLocation>
    <subcellularLocation>
        <location evidence="2">Endoplasmic reticulum membrane</location>
        <topology evidence="2">Single-pass membrane protein</topology>
    </subcellularLocation>
</comment>
<dbReference type="PANTHER" id="PTHR32219:SF2">
    <property type="entry name" value="PROTON PUMP-INTERACTOR 1"/>
    <property type="match status" value="1"/>
</dbReference>
<feature type="region of interest" description="Disordered" evidence="11">
    <location>
        <begin position="442"/>
        <end position="463"/>
    </location>
</feature>
<evidence type="ECO:0000256" key="6">
    <source>
        <dbReference type="ARBA" id="ARBA00022989"/>
    </source>
</evidence>
<evidence type="ECO:0000256" key="3">
    <source>
        <dbReference type="ARBA" id="ARBA00022475"/>
    </source>
</evidence>
<keyword evidence="7 10" id="KW-0175">Coiled coil</keyword>
<evidence type="ECO:0000256" key="4">
    <source>
        <dbReference type="ARBA" id="ARBA00022692"/>
    </source>
</evidence>
<feature type="coiled-coil region" evidence="10">
    <location>
        <begin position="227"/>
        <end position="296"/>
    </location>
</feature>
<keyword evidence="8 12" id="KW-0472">Membrane</keyword>
<dbReference type="AlphaFoldDB" id="A0AAV0M4B8"/>
<feature type="region of interest" description="Disordered" evidence="11">
    <location>
        <begin position="401"/>
        <end position="420"/>
    </location>
</feature>
<sequence length="618" mass="70119">MGIEVVVASDVAPQVPVQAVTEVVDKSILHEKENGKMGKESGPNKAIKFGSHEREVEKGIGTDADAEARMNASADWSGVSPDEVTHNFYFPKIQRVEDPKYIPQIDELVREIKKKNDAFARAHDRARTKKDKRSELRSEKRDLRTRLSELQDAMSGKKNEMQPLQQALGKLRNNYNGGICSSEKELDEAKRRLEYRIQHESIPLSEEKQLIRELKQLELTRPIVIANAAMREEIQESLGQKDAIQDQVKHMNVDFGGAKKEHDETWSKMKELTSRIEALDKEINVIEEEKTAIANKRGELYERRDKIRAQSEELNAPVYALAVILNRAKHLADKEKDVKGVQHLANAEMEKFMLQWRKKAFRDDYKKRLVSSGSLDSRSLTLDGRIRNPDEKPIAVVTRLPPSQDEPLVKPPKPAAKKESLPAKTVQKKTEQLEEVEEEVAGLEKTQQKISPPQVDPAKLKEMKREEEIAKAKLAMERKKKLAEKAAAKAAKRAEKEAEKKLKEIITFCLLLLISYEREKKMKKKAGGPGSMNEDEKAGEESVEGSEPEEAKGAAVPVPVKEQVKRENPVRYRNRPRGTESVPRALLKKKKSTNYWLWAAPAAVVAVLLAFLAYYYLL</sequence>
<dbReference type="EMBL" id="CAMGYJ010000007">
    <property type="protein sequence ID" value="CAI0441108.1"/>
    <property type="molecule type" value="Genomic_DNA"/>
</dbReference>
<comment type="caution">
    <text evidence="13">The sequence shown here is derived from an EMBL/GenBank/DDBJ whole genome shotgun (WGS) entry which is preliminary data.</text>
</comment>
<keyword evidence="14" id="KW-1185">Reference proteome</keyword>
<feature type="compositionally biased region" description="Basic and acidic residues" evidence="11">
    <location>
        <begin position="132"/>
        <end position="143"/>
    </location>
</feature>
<evidence type="ECO:0000256" key="12">
    <source>
        <dbReference type="SAM" id="Phobius"/>
    </source>
</evidence>
<feature type="region of interest" description="Disordered" evidence="11">
    <location>
        <begin position="124"/>
        <end position="143"/>
    </location>
</feature>
<reference evidence="13" key="1">
    <citation type="submission" date="2022-08" db="EMBL/GenBank/DDBJ databases">
        <authorList>
            <person name="Gutierrez-Valencia J."/>
        </authorList>
    </citation>
    <scope>NUCLEOTIDE SEQUENCE</scope>
</reference>
<dbReference type="GO" id="GO:0005886">
    <property type="term" value="C:plasma membrane"/>
    <property type="evidence" value="ECO:0007669"/>
    <property type="project" value="UniProtKB-SubCell"/>
</dbReference>
<evidence type="ECO:0000256" key="7">
    <source>
        <dbReference type="ARBA" id="ARBA00023054"/>
    </source>
</evidence>
<evidence type="ECO:0008006" key="15">
    <source>
        <dbReference type="Google" id="ProtNLM"/>
    </source>
</evidence>
<comment type="similarity">
    <text evidence="9">Belongs to the plant Proton pump-interactor protein family.</text>
</comment>
<evidence type="ECO:0000256" key="10">
    <source>
        <dbReference type="SAM" id="Coils"/>
    </source>
</evidence>
<evidence type="ECO:0000256" key="2">
    <source>
        <dbReference type="ARBA" id="ARBA00004389"/>
    </source>
</evidence>
<evidence type="ECO:0000256" key="9">
    <source>
        <dbReference type="ARBA" id="ARBA00038080"/>
    </source>
</evidence>
<keyword evidence="3" id="KW-1003">Cell membrane</keyword>
<name>A0AAV0M4B8_9ROSI</name>
<keyword evidence="6 12" id="KW-1133">Transmembrane helix</keyword>
<gene>
    <name evidence="13" type="ORF">LITE_LOCUS26736</name>
</gene>
<evidence type="ECO:0000256" key="5">
    <source>
        <dbReference type="ARBA" id="ARBA00022824"/>
    </source>
</evidence>
<evidence type="ECO:0000313" key="13">
    <source>
        <dbReference type="EMBL" id="CAI0441108.1"/>
    </source>
</evidence>
<evidence type="ECO:0000256" key="1">
    <source>
        <dbReference type="ARBA" id="ARBA00004162"/>
    </source>
</evidence>
<evidence type="ECO:0000256" key="11">
    <source>
        <dbReference type="SAM" id="MobiDB-lite"/>
    </source>
</evidence>
<keyword evidence="4 12" id="KW-0812">Transmembrane</keyword>
<evidence type="ECO:0000313" key="14">
    <source>
        <dbReference type="Proteomes" id="UP001154282"/>
    </source>
</evidence>
<feature type="region of interest" description="Disordered" evidence="11">
    <location>
        <begin position="523"/>
        <end position="560"/>
    </location>
</feature>
<evidence type="ECO:0000256" key="8">
    <source>
        <dbReference type="ARBA" id="ARBA00023136"/>
    </source>
</evidence>
<dbReference type="Proteomes" id="UP001154282">
    <property type="component" value="Unassembled WGS sequence"/>
</dbReference>
<keyword evidence="5" id="KW-0256">Endoplasmic reticulum</keyword>
<proteinExistence type="inferred from homology"/>
<dbReference type="PANTHER" id="PTHR32219">
    <property type="entry name" value="RNA-BINDING PROTEIN YLMH-RELATED"/>
    <property type="match status" value="1"/>
</dbReference>
<dbReference type="InterPro" id="IPR055282">
    <property type="entry name" value="PPI1-4"/>
</dbReference>
<accession>A0AAV0M4B8</accession>
<protein>
    <recommendedName>
        <fullName evidence="15">Proton pump-interactor 1-like</fullName>
    </recommendedName>
</protein>